<dbReference type="GO" id="GO:0017116">
    <property type="term" value="F:single-stranded DNA helicase activity"/>
    <property type="evidence" value="ECO:0007669"/>
    <property type="project" value="TreeGrafter"/>
</dbReference>
<evidence type="ECO:0000313" key="5">
    <source>
        <dbReference type="WBParaSite" id="Hba_06065"/>
    </source>
</evidence>
<evidence type="ECO:0000259" key="3">
    <source>
        <dbReference type="Pfam" id="PF17207"/>
    </source>
</evidence>
<dbReference type="GO" id="GO:0005524">
    <property type="term" value="F:ATP binding"/>
    <property type="evidence" value="ECO:0007669"/>
    <property type="project" value="InterPro"/>
</dbReference>
<dbReference type="Gene3D" id="3.30.1640.10">
    <property type="entry name" value="mini-chromosome maintenance (MCM) complex, chain A, domain 1"/>
    <property type="match status" value="1"/>
</dbReference>
<feature type="domain" description="MCM OB" evidence="3">
    <location>
        <begin position="123"/>
        <end position="178"/>
    </location>
</feature>
<dbReference type="GO" id="GO:0003697">
    <property type="term" value="F:single-stranded DNA binding"/>
    <property type="evidence" value="ECO:0007669"/>
    <property type="project" value="TreeGrafter"/>
</dbReference>
<accession>A0A1I7WLX3</accession>
<dbReference type="InterPro" id="IPR033762">
    <property type="entry name" value="MCM_OB"/>
</dbReference>
<keyword evidence="4" id="KW-1185">Reference proteome</keyword>
<feature type="domain" description="MCM N-terminal" evidence="2">
    <location>
        <begin position="16"/>
        <end position="112"/>
    </location>
</feature>
<dbReference type="WBParaSite" id="Hba_06065">
    <property type="protein sequence ID" value="Hba_06065"/>
    <property type="gene ID" value="Hba_06065"/>
</dbReference>
<proteinExistence type="predicted"/>
<dbReference type="AlphaFoldDB" id="A0A1I7WLX3"/>
<sequence length="406" mass="46884">MDGYSNFGLIDRITQEYLNFLDDSADQKIYVQKIDEMIQDGEVRLIVNMNDVRKRLPERAVGYAFGLVKNFVEEIVCIEQAAKEMIVRANPDYSKAHSQDQDICSEIYVGFEGSFGDRHVNPRSLKSNFLGNMVCCEGIVTKCSNVRPKVVRSVHYCPATKKTLERKYTDLTSYEAFPSSNVYPTEVNSYYICLFDIFYSVDVIADDDLADRVKPGDRIRVVGLFRVLPNKQNGFSNGSFRSILISNNIQLLSKEITPDFDPEDVKNIRRLSKRKDVSYYAFLPDRFLYCLNLLLVLLTGINTYFLKICSTHCFFPVFFVVVYYLNIHNFKHDAERDKMVADHVLKLHRYRAPAEQDGAVLPMGAGVETMSTFDLEGTQKCSEMYEKNADWVANKYFKYYYIILFQ</sequence>
<dbReference type="Proteomes" id="UP000095283">
    <property type="component" value="Unplaced"/>
</dbReference>
<dbReference type="GO" id="GO:0005634">
    <property type="term" value="C:nucleus"/>
    <property type="evidence" value="ECO:0007669"/>
    <property type="project" value="TreeGrafter"/>
</dbReference>
<dbReference type="PANTHER" id="PTHR11630:SF46">
    <property type="entry name" value="DNA REPLICATION LICENSING FACTOR MCM3-RELATED"/>
    <property type="match status" value="1"/>
</dbReference>
<dbReference type="Pfam" id="PF17207">
    <property type="entry name" value="MCM_OB"/>
    <property type="match status" value="1"/>
</dbReference>
<dbReference type="PANTHER" id="PTHR11630">
    <property type="entry name" value="DNA REPLICATION LICENSING FACTOR MCM FAMILY MEMBER"/>
    <property type="match status" value="1"/>
</dbReference>
<evidence type="ECO:0000259" key="2">
    <source>
        <dbReference type="Pfam" id="PF14551"/>
    </source>
</evidence>
<protein>
    <submittedName>
        <fullName evidence="5">DNA helicase</fullName>
    </submittedName>
</protein>
<keyword evidence="1" id="KW-0472">Membrane</keyword>
<dbReference type="GO" id="GO:0042555">
    <property type="term" value="C:MCM complex"/>
    <property type="evidence" value="ECO:0007669"/>
    <property type="project" value="TreeGrafter"/>
</dbReference>
<dbReference type="Gene3D" id="2.40.50.140">
    <property type="entry name" value="Nucleic acid-binding proteins"/>
    <property type="match status" value="2"/>
</dbReference>
<dbReference type="SUPFAM" id="SSF50249">
    <property type="entry name" value="Nucleic acid-binding proteins"/>
    <property type="match status" value="1"/>
</dbReference>
<dbReference type="Gene3D" id="2.20.28.10">
    <property type="match status" value="1"/>
</dbReference>
<feature type="transmembrane region" description="Helical" evidence="1">
    <location>
        <begin position="304"/>
        <end position="326"/>
    </location>
</feature>
<dbReference type="GO" id="GO:0000727">
    <property type="term" value="P:double-strand break repair via break-induced replication"/>
    <property type="evidence" value="ECO:0007669"/>
    <property type="project" value="TreeGrafter"/>
</dbReference>
<organism evidence="4 5">
    <name type="scientific">Heterorhabditis bacteriophora</name>
    <name type="common">Entomopathogenic nematode worm</name>
    <dbReference type="NCBI Taxonomy" id="37862"/>
    <lineage>
        <taxon>Eukaryota</taxon>
        <taxon>Metazoa</taxon>
        <taxon>Ecdysozoa</taxon>
        <taxon>Nematoda</taxon>
        <taxon>Chromadorea</taxon>
        <taxon>Rhabditida</taxon>
        <taxon>Rhabditina</taxon>
        <taxon>Rhabditomorpha</taxon>
        <taxon>Strongyloidea</taxon>
        <taxon>Heterorhabditidae</taxon>
        <taxon>Heterorhabditis</taxon>
    </lineage>
</organism>
<dbReference type="InterPro" id="IPR031327">
    <property type="entry name" value="MCM"/>
</dbReference>
<name>A0A1I7WLX3_HETBA</name>
<reference evidence="5" key="1">
    <citation type="submission" date="2016-11" db="UniProtKB">
        <authorList>
            <consortium name="WormBaseParasite"/>
        </authorList>
    </citation>
    <scope>IDENTIFICATION</scope>
</reference>
<keyword evidence="1" id="KW-1133">Transmembrane helix</keyword>
<dbReference type="GO" id="GO:0006271">
    <property type="term" value="P:DNA strand elongation involved in DNA replication"/>
    <property type="evidence" value="ECO:0007669"/>
    <property type="project" value="TreeGrafter"/>
</dbReference>
<dbReference type="SMART" id="SM00350">
    <property type="entry name" value="MCM"/>
    <property type="match status" value="1"/>
</dbReference>
<dbReference type="InterPro" id="IPR012340">
    <property type="entry name" value="NA-bd_OB-fold"/>
</dbReference>
<dbReference type="GO" id="GO:1902975">
    <property type="term" value="P:mitotic DNA replication initiation"/>
    <property type="evidence" value="ECO:0007669"/>
    <property type="project" value="TreeGrafter"/>
</dbReference>
<keyword evidence="1" id="KW-0812">Transmembrane</keyword>
<evidence type="ECO:0000256" key="1">
    <source>
        <dbReference type="SAM" id="Phobius"/>
    </source>
</evidence>
<dbReference type="Pfam" id="PF14551">
    <property type="entry name" value="MCM_N"/>
    <property type="match status" value="1"/>
</dbReference>
<dbReference type="InterPro" id="IPR027925">
    <property type="entry name" value="MCM_N"/>
</dbReference>
<evidence type="ECO:0000313" key="4">
    <source>
        <dbReference type="Proteomes" id="UP000095283"/>
    </source>
</evidence>